<dbReference type="Gene3D" id="3.30.1590.10">
    <property type="entry name" value="Maltooligosyl trehalose synthase, domain 2"/>
    <property type="match status" value="1"/>
</dbReference>
<dbReference type="InterPro" id="IPR013797">
    <property type="entry name" value="Maltooligo_trehalose_synth_4"/>
</dbReference>
<dbReference type="SMART" id="SM00642">
    <property type="entry name" value="Aamy"/>
    <property type="match status" value="1"/>
</dbReference>
<dbReference type="PANTHER" id="PTHR10357:SF216">
    <property type="entry name" value="MALTOOLIGOSYL TREHALOSE SYNTHASE-RELATED"/>
    <property type="match status" value="1"/>
</dbReference>
<sequence length="796" mass="86854">MSTNDTSTAAAPTSTYRLQLRPGFTLDDAAGLLDYLDRLGAGALYLSPVLAAAPGSQHGYDVVDPSRVSPVLGGDTAREALAAKAHDLGLGVVVDIVPNHVSVARADANPWWWDVLARGRDSVYARCFDIDFDAGPILVPVLGDDGDGGRAALAELALADGCLVYHDKRYPLAPGTHAPGDPVERVHERQHYRLVSWRRGDGELTYRRFFDVSELAAVRVEDPGVFDATHAEILRWARLGQLDGLRVDHVDGLTDPGGYLRRLAEHFGGWVVVEKILAPGESLPQSWPVAGTTGYDALREICGVFVDPSGEADLTTLALDQGVEVDVVEADVRARRHAATALLRAEVRRIAALLPPRPPEGREEPSDEAVRRREEAVAELLCSFDVYRSYLPEGERDWVRAVETAAERRPDLAFELEVVDRRVRRDPHGEAARRIQQTSGMVVAMGTENTAFYRATRFAALNEVGGDPADFALTPDEFHDGAARREASRPRTMTTLSTHDTKRSEDVRARLAALSEVAEPFAEAVRRWTERCALPEPALNLLGWQTLVGAWPIGEERLTEYLLKAAREARLGTSWTDPDTDFEDRVRSWPARVLGDTALRGEVVSVVESVREAGWSNSLGQKALQLLGPGVPDLYQGTELWDLSLVDPDNRRPVDYQARADLLAHVEGGWRPPVDATGAAKLHLVRTCLRTRRELRPQGYLPLTASGPAARHALAFARTSRGAAHPGLAVVATRLPLTLAEAGGWSGTALALPSGPGTWTDRLTGRVIAPERADGLTLAHLEEVLDRYPVAVLTRE</sequence>
<dbReference type="NCBIfam" id="TIGR02401">
    <property type="entry name" value="trehalose_TreY"/>
    <property type="match status" value="1"/>
</dbReference>
<evidence type="ECO:0000313" key="4">
    <source>
        <dbReference type="Proteomes" id="UP000189004"/>
    </source>
</evidence>
<dbReference type="InterPro" id="IPR017853">
    <property type="entry name" value="GH"/>
</dbReference>
<evidence type="ECO:0000313" key="3">
    <source>
        <dbReference type="EMBL" id="OOC53737.1"/>
    </source>
</evidence>
<proteinExistence type="predicted"/>
<dbReference type="EMBL" id="MCOK01000001">
    <property type="protein sequence ID" value="OOC53737.1"/>
    <property type="molecule type" value="Genomic_DNA"/>
</dbReference>
<accession>A0A1V3BYW6</accession>
<dbReference type="CDD" id="cd11336">
    <property type="entry name" value="AmyAc_MTSase"/>
    <property type="match status" value="1"/>
</dbReference>
<organism evidence="3 4">
    <name type="scientific">Nocardiopsis sinuspersici</name>
    <dbReference type="NCBI Taxonomy" id="501010"/>
    <lineage>
        <taxon>Bacteria</taxon>
        <taxon>Bacillati</taxon>
        <taxon>Actinomycetota</taxon>
        <taxon>Actinomycetes</taxon>
        <taxon>Streptosporangiales</taxon>
        <taxon>Nocardiopsidaceae</taxon>
        <taxon>Nocardiopsis</taxon>
    </lineage>
</organism>
<dbReference type="AlphaFoldDB" id="A0A1V3BYW6"/>
<dbReference type="GO" id="GO:0047470">
    <property type="term" value="F:(1,4)-alpha-D-glucan 1-alpha-D-glucosylmutase activity"/>
    <property type="evidence" value="ECO:0007669"/>
    <property type="project" value="TreeGrafter"/>
</dbReference>
<dbReference type="Gene3D" id="3.20.20.80">
    <property type="entry name" value="Glycosidases"/>
    <property type="match status" value="1"/>
</dbReference>
<dbReference type="SUPFAM" id="SSF51445">
    <property type="entry name" value="(Trans)glycosidases"/>
    <property type="match status" value="1"/>
</dbReference>
<dbReference type="Pfam" id="PF00128">
    <property type="entry name" value="Alpha-amylase"/>
    <property type="match status" value="1"/>
</dbReference>
<dbReference type="InterPro" id="IPR006047">
    <property type="entry name" value="GH13_cat_dom"/>
</dbReference>
<dbReference type="Gene3D" id="1.10.10.470">
    <property type="entry name" value="Maltooligosyl trehalose synthase, domain 4"/>
    <property type="match status" value="1"/>
</dbReference>
<protein>
    <submittedName>
        <fullName evidence="3">Malto-oligosyltrehalose synthase</fullName>
    </submittedName>
</protein>
<gene>
    <name evidence="3" type="ORF">NOSIN_07930</name>
</gene>
<comment type="caution">
    <text evidence="3">The sequence shown here is derived from an EMBL/GenBank/DDBJ whole genome shotgun (WGS) entry which is preliminary data.</text>
</comment>
<reference evidence="4" key="1">
    <citation type="submission" date="2016-08" db="EMBL/GenBank/DDBJ databases">
        <authorList>
            <person name="Tokovenko B."/>
            <person name="Kalinowski J."/>
        </authorList>
    </citation>
    <scope>NUCLEOTIDE SEQUENCE [LARGE SCALE GENOMIC DNA]</scope>
    <source>
        <strain evidence="4">UTMC102</strain>
    </source>
</reference>
<evidence type="ECO:0000256" key="1">
    <source>
        <dbReference type="SAM" id="MobiDB-lite"/>
    </source>
</evidence>
<feature type="region of interest" description="Disordered" evidence="1">
    <location>
        <begin position="483"/>
        <end position="502"/>
    </location>
</feature>
<keyword evidence="4" id="KW-1185">Reference proteome</keyword>
<dbReference type="PANTHER" id="PTHR10357">
    <property type="entry name" value="ALPHA-AMYLASE FAMILY MEMBER"/>
    <property type="match status" value="1"/>
</dbReference>
<dbReference type="OrthoDB" id="9761577at2"/>
<dbReference type="RefSeq" id="WP_077690124.1">
    <property type="nucleotide sequence ID" value="NZ_MCOK01000001.1"/>
</dbReference>
<evidence type="ECO:0000259" key="2">
    <source>
        <dbReference type="SMART" id="SM00642"/>
    </source>
</evidence>
<name>A0A1V3BYW6_9ACTN</name>
<dbReference type="InterPro" id="IPR012767">
    <property type="entry name" value="Trehalose_TreY"/>
</dbReference>
<feature type="domain" description="Glycosyl hydrolase family 13 catalytic" evidence="2">
    <location>
        <begin position="12"/>
        <end position="671"/>
    </location>
</feature>
<dbReference type="GO" id="GO:0005992">
    <property type="term" value="P:trehalose biosynthetic process"/>
    <property type="evidence" value="ECO:0007669"/>
    <property type="project" value="TreeGrafter"/>
</dbReference>
<dbReference type="GO" id="GO:0030980">
    <property type="term" value="P:alpha-glucan catabolic process"/>
    <property type="evidence" value="ECO:0007669"/>
    <property type="project" value="TreeGrafter"/>
</dbReference>
<dbReference type="Gene3D" id="1.10.150.200">
    <property type="entry name" value="Maltooligosyl trehalose synthase, domain 3"/>
    <property type="match status" value="1"/>
</dbReference>
<dbReference type="STRING" id="501010.NOSIN_07930"/>
<dbReference type="Proteomes" id="UP000189004">
    <property type="component" value="Unassembled WGS sequence"/>
</dbReference>